<evidence type="ECO:0000313" key="8">
    <source>
        <dbReference type="EMBL" id="HIY61596.1"/>
    </source>
</evidence>
<dbReference type="Proteomes" id="UP000824007">
    <property type="component" value="Unassembled WGS sequence"/>
</dbReference>
<reference evidence="8" key="1">
    <citation type="journal article" date="2021" name="PeerJ">
        <title>Extensive microbial diversity within the chicken gut microbiome revealed by metagenomics and culture.</title>
        <authorList>
            <person name="Gilroy R."/>
            <person name="Ravi A."/>
            <person name="Getino M."/>
            <person name="Pursley I."/>
            <person name="Horton D.L."/>
            <person name="Alikhan N.F."/>
            <person name="Baker D."/>
            <person name="Gharbi K."/>
            <person name="Hall N."/>
            <person name="Watson M."/>
            <person name="Adriaenssens E.M."/>
            <person name="Foster-Nyarko E."/>
            <person name="Jarju S."/>
            <person name="Secka A."/>
            <person name="Antonio M."/>
            <person name="Oren A."/>
            <person name="Chaudhuri R.R."/>
            <person name="La Ragione R."/>
            <person name="Hildebrand F."/>
            <person name="Pallen M.J."/>
        </authorList>
    </citation>
    <scope>NUCLEOTIDE SEQUENCE</scope>
    <source>
        <strain evidence="8">ChiSxjej3B15-24422</strain>
    </source>
</reference>
<dbReference type="Gene3D" id="3.40.50.300">
    <property type="entry name" value="P-loop containing nucleotide triphosphate hydrolases"/>
    <property type="match status" value="1"/>
</dbReference>
<dbReference type="GO" id="GO:0000287">
    <property type="term" value="F:magnesium ion binding"/>
    <property type="evidence" value="ECO:0007669"/>
    <property type="project" value="UniProtKB-UniRule"/>
</dbReference>
<comment type="similarity">
    <text evidence="7">Belongs to the shikimate kinase family.</text>
</comment>
<dbReference type="PANTHER" id="PTHR21087:SF16">
    <property type="entry name" value="SHIKIMATE KINASE 1, CHLOROPLASTIC"/>
    <property type="match status" value="1"/>
</dbReference>
<keyword evidence="1 7" id="KW-0028">Amino-acid biosynthesis</keyword>
<sequence>MSVGSRRAPGVKAGLSGKENVVLIGMPGAGKSTVGVVLAKNLGRRFLDSDLVIQEKTGRLLHEIISEEGLEGFLAIENEVNGSLPQNGSVVATGGSVIYGAEAMEHLKKTGAVVYLKLSFAEIESRLGDLKKRGVALKEGQTLRELYEERVPLYEKYADLTVECGGKSIRAIVEELSGRLSCAEDREAENCK</sequence>
<dbReference type="InterPro" id="IPR027417">
    <property type="entry name" value="P-loop_NTPase"/>
</dbReference>
<dbReference type="CDD" id="cd00464">
    <property type="entry name" value="SK"/>
    <property type="match status" value="1"/>
</dbReference>
<dbReference type="GO" id="GO:0008652">
    <property type="term" value="P:amino acid biosynthetic process"/>
    <property type="evidence" value="ECO:0007669"/>
    <property type="project" value="UniProtKB-KW"/>
</dbReference>
<feature type="binding site" evidence="7">
    <location>
        <position position="133"/>
    </location>
    <ligand>
        <name>ATP</name>
        <dbReference type="ChEBI" id="CHEBI:30616"/>
    </ligand>
</feature>
<dbReference type="SUPFAM" id="SSF52540">
    <property type="entry name" value="P-loop containing nucleoside triphosphate hydrolases"/>
    <property type="match status" value="1"/>
</dbReference>
<dbReference type="GO" id="GO:0005524">
    <property type="term" value="F:ATP binding"/>
    <property type="evidence" value="ECO:0007669"/>
    <property type="project" value="UniProtKB-UniRule"/>
</dbReference>
<reference evidence="8" key="2">
    <citation type="submission" date="2021-04" db="EMBL/GenBank/DDBJ databases">
        <authorList>
            <person name="Gilroy R."/>
        </authorList>
    </citation>
    <scope>NUCLEOTIDE SEQUENCE</scope>
    <source>
        <strain evidence="8">ChiSxjej3B15-24422</strain>
    </source>
</reference>
<dbReference type="EC" id="2.7.1.71" evidence="7"/>
<proteinExistence type="inferred from homology"/>
<evidence type="ECO:0000256" key="3">
    <source>
        <dbReference type="ARBA" id="ARBA00022741"/>
    </source>
</evidence>
<comment type="function">
    <text evidence="7">Catalyzes the specific phosphorylation of the 3-hydroxyl group of shikimic acid using ATP as a cosubstrate.</text>
</comment>
<comment type="catalytic activity">
    <reaction evidence="7">
        <text>shikimate + ATP = 3-phosphoshikimate + ADP + H(+)</text>
        <dbReference type="Rhea" id="RHEA:13121"/>
        <dbReference type="ChEBI" id="CHEBI:15378"/>
        <dbReference type="ChEBI" id="CHEBI:30616"/>
        <dbReference type="ChEBI" id="CHEBI:36208"/>
        <dbReference type="ChEBI" id="CHEBI:145989"/>
        <dbReference type="ChEBI" id="CHEBI:456216"/>
        <dbReference type="EC" id="2.7.1.71"/>
    </reaction>
</comment>
<evidence type="ECO:0000256" key="4">
    <source>
        <dbReference type="ARBA" id="ARBA00022777"/>
    </source>
</evidence>
<feature type="binding site" evidence="7">
    <location>
        <position position="50"/>
    </location>
    <ligand>
        <name>substrate</name>
    </ligand>
</feature>
<evidence type="ECO:0000256" key="6">
    <source>
        <dbReference type="ARBA" id="ARBA00023141"/>
    </source>
</evidence>
<dbReference type="AlphaFoldDB" id="A0A9D1YSS5"/>
<comment type="caution">
    <text evidence="7">Lacks conserved residue(s) required for the propagation of feature annotation.</text>
</comment>
<feature type="binding site" evidence="7">
    <location>
        <position position="150"/>
    </location>
    <ligand>
        <name>substrate</name>
    </ligand>
</feature>
<evidence type="ECO:0000256" key="1">
    <source>
        <dbReference type="ARBA" id="ARBA00022605"/>
    </source>
</evidence>
<keyword evidence="7" id="KW-0963">Cytoplasm</keyword>
<dbReference type="PANTHER" id="PTHR21087">
    <property type="entry name" value="SHIKIMATE KINASE"/>
    <property type="match status" value="1"/>
</dbReference>
<dbReference type="InterPro" id="IPR031322">
    <property type="entry name" value="Shikimate/glucono_kinase"/>
</dbReference>
<evidence type="ECO:0000256" key="2">
    <source>
        <dbReference type="ARBA" id="ARBA00022679"/>
    </source>
</evidence>
<comment type="cofactor">
    <cofactor evidence="7">
        <name>Mg(2+)</name>
        <dbReference type="ChEBI" id="CHEBI:18420"/>
    </cofactor>
    <text evidence="7">Binds 1 Mg(2+) ion per subunit.</text>
</comment>
<organism evidence="8 9">
    <name type="scientific">Candidatus Eisenbergiella pullistercoris</name>
    <dbReference type="NCBI Taxonomy" id="2838555"/>
    <lineage>
        <taxon>Bacteria</taxon>
        <taxon>Bacillati</taxon>
        <taxon>Bacillota</taxon>
        <taxon>Clostridia</taxon>
        <taxon>Lachnospirales</taxon>
        <taxon>Lachnospiraceae</taxon>
        <taxon>Eisenbergiella</taxon>
    </lineage>
</organism>
<keyword evidence="3 7" id="KW-0547">Nucleotide-binding</keyword>
<dbReference type="GO" id="GO:0009423">
    <property type="term" value="P:chorismate biosynthetic process"/>
    <property type="evidence" value="ECO:0007669"/>
    <property type="project" value="UniProtKB-UniRule"/>
</dbReference>
<keyword evidence="7" id="KW-0479">Metal-binding</keyword>
<feature type="binding site" evidence="7">
    <location>
        <begin position="28"/>
        <end position="33"/>
    </location>
    <ligand>
        <name>ATP</name>
        <dbReference type="ChEBI" id="CHEBI:30616"/>
    </ligand>
</feature>
<evidence type="ECO:0000313" key="9">
    <source>
        <dbReference type="Proteomes" id="UP000824007"/>
    </source>
</evidence>
<feature type="binding site" evidence="7">
    <location>
        <position position="95"/>
    </location>
    <ligand>
        <name>substrate</name>
    </ligand>
</feature>
<comment type="subunit">
    <text evidence="7">Monomer.</text>
</comment>
<evidence type="ECO:0000256" key="7">
    <source>
        <dbReference type="HAMAP-Rule" id="MF_00109"/>
    </source>
</evidence>
<protein>
    <recommendedName>
        <fullName evidence="7">Shikimate kinase</fullName>
        <shortName evidence="7">SK</shortName>
        <ecNumber evidence="7">2.7.1.71</ecNumber>
    </recommendedName>
</protein>
<dbReference type="GO" id="GO:0009073">
    <property type="term" value="P:aromatic amino acid family biosynthetic process"/>
    <property type="evidence" value="ECO:0007669"/>
    <property type="project" value="UniProtKB-KW"/>
</dbReference>
<keyword evidence="6 7" id="KW-0057">Aromatic amino acid biosynthesis</keyword>
<dbReference type="PRINTS" id="PR01100">
    <property type="entry name" value="SHIKIMTKNASE"/>
</dbReference>
<dbReference type="EMBL" id="DXDD01000163">
    <property type="protein sequence ID" value="HIY61596.1"/>
    <property type="molecule type" value="Genomic_DNA"/>
</dbReference>
<keyword evidence="7" id="KW-0460">Magnesium</keyword>
<dbReference type="Pfam" id="PF01202">
    <property type="entry name" value="SKI"/>
    <property type="match status" value="1"/>
</dbReference>
<dbReference type="GO" id="GO:0004765">
    <property type="term" value="F:shikimate kinase activity"/>
    <property type="evidence" value="ECO:0007669"/>
    <property type="project" value="UniProtKB-UniRule"/>
</dbReference>
<gene>
    <name evidence="7" type="primary">aroK</name>
    <name evidence="8" type="ORF">H9831_13100</name>
</gene>
<dbReference type="InterPro" id="IPR000623">
    <property type="entry name" value="Shikimate_kinase/TSH1"/>
</dbReference>
<dbReference type="HAMAP" id="MF_00109">
    <property type="entry name" value="Shikimate_kinase"/>
    <property type="match status" value="1"/>
</dbReference>
<dbReference type="GO" id="GO:0005829">
    <property type="term" value="C:cytosol"/>
    <property type="evidence" value="ECO:0007669"/>
    <property type="project" value="TreeGrafter"/>
</dbReference>
<comment type="caution">
    <text evidence="8">The sequence shown here is derived from an EMBL/GenBank/DDBJ whole genome shotgun (WGS) entry which is preliminary data.</text>
</comment>
<accession>A0A9D1YSS5</accession>
<comment type="pathway">
    <text evidence="7">Metabolic intermediate biosynthesis; chorismate biosynthesis; chorismate from D-erythrose 4-phosphate and phosphoenolpyruvate: step 5/7.</text>
</comment>
<comment type="subcellular location">
    <subcellularLocation>
        <location evidence="7">Cytoplasm</location>
    </subcellularLocation>
</comment>
<keyword evidence="4 7" id="KW-0418">Kinase</keyword>
<feature type="binding site" evidence="7">
    <location>
        <position position="32"/>
    </location>
    <ligand>
        <name>Mg(2+)</name>
        <dbReference type="ChEBI" id="CHEBI:18420"/>
    </ligand>
</feature>
<evidence type="ECO:0000256" key="5">
    <source>
        <dbReference type="ARBA" id="ARBA00022840"/>
    </source>
</evidence>
<keyword evidence="5 7" id="KW-0067">ATP-binding</keyword>
<name>A0A9D1YSS5_9FIRM</name>
<keyword evidence="2 7" id="KW-0808">Transferase</keyword>